<dbReference type="Proteomes" id="UP000005408">
    <property type="component" value="Unassembled WGS sequence"/>
</dbReference>
<dbReference type="OrthoDB" id="6105281at2759"/>
<name>K1QFC4_MAGGI</name>
<accession>K1QFC4</accession>
<dbReference type="EnsemblMetazoa" id="G23655.1">
    <property type="protein sequence ID" value="G23655.1:cds"/>
    <property type="gene ID" value="G23655"/>
</dbReference>
<evidence type="ECO:0000313" key="4">
    <source>
        <dbReference type="Proteomes" id="UP000005408"/>
    </source>
</evidence>
<keyword evidence="1" id="KW-0472">Membrane</keyword>
<reference evidence="3" key="2">
    <citation type="submission" date="2022-08" db="UniProtKB">
        <authorList>
            <consortium name="EnsemblMetazoa"/>
        </authorList>
    </citation>
    <scope>IDENTIFICATION</scope>
    <source>
        <strain evidence="3">05x7-T-G4-1.051#20</strain>
    </source>
</reference>
<evidence type="ECO:0000313" key="2">
    <source>
        <dbReference type="EMBL" id="EKC35557.1"/>
    </source>
</evidence>
<dbReference type="AlphaFoldDB" id="K1QFC4"/>
<sequence>MIRPGVPYADQMSLFTDSTIYKRVAFVLAILGLAVEFVSFVSPFWISKTFDNGTAINVGLWLTCVDLDCTGISSSPAWLIVAGVFDVLSLMFGVTCIVCLSVCIFKPQLLPRTRRWPLIILTIFAFVEAALQQISCGVFLKQVHDSPQASPPFPENAFASLSWGAAFSVLGVILYAVVCILLFTDLVRICFAVPK</sequence>
<proteinExistence type="predicted"/>
<feature type="transmembrane region" description="Helical" evidence="1">
    <location>
        <begin position="77"/>
        <end position="104"/>
    </location>
</feature>
<reference evidence="2" key="1">
    <citation type="journal article" date="2012" name="Nature">
        <title>The oyster genome reveals stress adaptation and complexity of shell formation.</title>
        <authorList>
            <person name="Zhang G."/>
            <person name="Fang X."/>
            <person name="Guo X."/>
            <person name="Li L."/>
            <person name="Luo R."/>
            <person name="Xu F."/>
            <person name="Yang P."/>
            <person name="Zhang L."/>
            <person name="Wang X."/>
            <person name="Qi H."/>
            <person name="Xiong Z."/>
            <person name="Que H."/>
            <person name="Xie Y."/>
            <person name="Holland P.W."/>
            <person name="Paps J."/>
            <person name="Zhu Y."/>
            <person name="Wu F."/>
            <person name="Chen Y."/>
            <person name="Wang J."/>
            <person name="Peng C."/>
            <person name="Meng J."/>
            <person name="Yang L."/>
            <person name="Liu J."/>
            <person name="Wen B."/>
            <person name="Zhang N."/>
            <person name="Huang Z."/>
            <person name="Zhu Q."/>
            <person name="Feng Y."/>
            <person name="Mount A."/>
            <person name="Hedgecock D."/>
            <person name="Xu Z."/>
            <person name="Liu Y."/>
            <person name="Domazet-Loso T."/>
            <person name="Du Y."/>
            <person name="Sun X."/>
            <person name="Zhang S."/>
            <person name="Liu B."/>
            <person name="Cheng P."/>
            <person name="Jiang X."/>
            <person name="Li J."/>
            <person name="Fan D."/>
            <person name="Wang W."/>
            <person name="Fu W."/>
            <person name="Wang T."/>
            <person name="Wang B."/>
            <person name="Zhang J."/>
            <person name="Peng Z."/>
            <person name="Li Y."/>
            <person name="Li N."/>
            <person name="Wang J."/>
            <person name="Chen M."/>
            <person name="He Y."/>
            <person name="Tan F."/>
            <person name="Song X."/>
            <person name="Zheng Q."/>
            <person name="Huang R."/>
            <person name="Yang H."/>
            <person name="Du X."/>
            <person name="Chen L."/>
            <person name="Yang M."/>
            <person name="Gaffney P.M."/>
            <person name="Wang S."/>
            <person name="Luo L."/>
            <person name="She Z."/>
            <person name="Ming Y."/>
            <person name="Huang W."/>
            <person name="Zhang S."/>
            <person name="Huang B."/>
            <person name="Zhang Y."/>
            <person name="Qu T."/>
            <person name="Ni P."/>
            <person name="Miao G."/>
            <person name="Wang J."/>
            <person name="Wang Q."/>
            <person name="Steinberg C.E."/>
            <person name="Wang H."/>
            <person name="Li N."/>
            <person name="Qian L."/>
            <person name="Zhang G."/>
            <person name="Li Y."/>
            <person name="Yang H."/>
            <person name="Liu X."/>
            <person name="Wang J."/>
            <person name="Yin Y."/>
            <person name="Wang J."/>
        </authorList>
    </citation>
    <scope>NUCLEOTIDE SEQUENCE [LARGE SCALE GENOMIC DNA]</scope>
    <source>
        <strain evidence="2">05x7-T-G4-1.051#20</strain>
    </source>
</reference>
<dbReference type="HOGENOM" id="CLU_1397595_0_0_1"/>
<evidence type="ECO:0000313" key="3">
    <source>
        <dbReference type="EnsemblMetazoa" id="G23655.1:cds"/>
    </source>
</evidence>
<dbReference type="KEGG" id="crg:105329975"/>
<feature type="transmembrane region" description="Helical" evidence="1">
    <location>
        <begin position="160"/>
        <end position="183"/>
    </location>
</feature>
<dbReference type="EMBL" id="JH816466">
    <property type="protein sequence ID" value="EKC35557.1"/>
    <property type="molecule type" value="Genomic_DNA"/>
</dbReference>
<keyword evidence="4" id="KW-1185">Reference proteome</keyword>
<evidence type="ECO:0000256" key="1">
    <source>
        <dbReference type="SAM" id="Phobius"/>
    </source>
</evidence>
<dbReference type="Gene3D" id="1.20.140.150">
    <property type="match status" value="1"/>
</dbReference>
<feature type="transmembrane region" description="Helical" evidence="1">
    <location>
        <begin position="24"/>
        <end position="46"/>
    </location>
</feature>
<gene>
    <name evidence="2" type="ORF">CGI_10012530</name>
</gene>
<protein>
    <submittedName>
        <fullName evidence="2 3">Uncharacterized protein</fullName>
    </submittedName>
</protein>
<organism evidence="2">
    <name type="scientific">Magallana gigas</name>
    <name type="common">Pacific oyster</name>
    <name type="synonym">Crassostrea gigas</name>
    <dbReference type="NCBI Taxonomy" id="29159"/>
    <lineage>
        <taxon>Eukaryota</taxon>
        <taxon>Metazoa</taxon>
        <taxon>Spiralia</taxon>
        <taxon>Lophotrochozoa</taxon>
        <taxon>Mollusca</taxon>
        <taxon>Bivalvia</taxon>
        <taxon>Autobranchia</taxon>
        <taxon>Pteriomorphia</taxon>
        <taxon>Ostreida</taxon>
        <taxon>Ostreoidea</taxon>
        <taxon>Ostreidae</taxon>
        <taxon>Magallana</taxon>
    </lineage>
</organism>
<keyword evidence="1" id="KW-1133">Transmembrane helix</keyword>
<dbReference type="OMA" id="CILLFTD"/>
<feature type="transmembrane region" description="Helical" evidence="1">
    <location>
        <begin position="116"/>
        <end position="140"/>
    </location>
</feature>
<keyword evidence="1" id="KW-0812">Transmembrane</keyword>